<dbReference type="InterPro" id="IPR036969">
    <property type="entry name" value="Citrate_synthase_sf"/>
</dbReference>
<dbReference type="SUPFAM" id="SSF48256">
    <property type="entry name" value="Citrate synthase"/>
    <property type="match status" value="1"/>
</dbReference>
<protein>
    <submittedName>
        <fullName evidence="2">Uncharacterized protein</fullName>
    </submittedName>
</protein>
<gene>
    <name evidence="2" type="ORF">LCGC14_0018950</name>
</gene>
<evidence type="ECO:0000256" key="1">
    <source>
        <dbReference type="SAM" id="MobiDB-lite"/>
    </source>
</evidence>
<accession>A0A0F9Z2S1</accession>
<name>A0A0F9Z2S1_9ZZZZ</name>
<dbReference type="GO" id="GO:0046912">
    <property type="term" value="F:acyltransferase activity, acyl groups converted into alkyl on transfer"/>
    <property type="evidence" value="ECO:0007669"/>
    <property type="project" value="InterPro"/>
</dbReference>
<dbReference type="Pfam" id="PF00285">
    <property type="entry name" value="Citrate_synt"/>
    <property type="match status" value="1"/>
</dbReference>
<evidence type="ECO:0000313" key="2">
    <source>
        <dbReference type="EMBL" id="KKO11414.1"/>
    </source>
</evidence>
<reference evidence="2" key="1">
    <citation type="journal article" date="2015" name="Nature">
        <title>Complex archaea that bridge the gap between prokaryotes and eukaryotes.</title>
        <authorList>
            <person name="Spang A."/>
            <person name="Saw J.H."/>
            <person name="Jorgensen S.L."/>
            <person name="Zaremba-Niedzwiedzka K."/>
            <person name="Martijn J."/>
            <person name="Lind A.E."/>
            <person name="van Eijk R."/>
            <person name="Schleper C."/>
            <person name="Guy L."/>
            <person name="Ettema T.J."/>
        </authorList>
    </citation>
    <scope>NUCLEOTIDE SEQUENCE</scope>
</reference>
<feature type="region of interest" description="Disordered" evidence="1">
    <location>
        <begin position="273"/>
        <end position="305"/>
    </location>
</feature>
<dbReference type="InterPro" id="IPR002020">
    <property type="entry name" value="Citrate_synthase"/>
</dbReference>
<dbReference type="AlphaFoldDB" id="A0A0F9Z2S1"/>
<dbReference type="EMBL" id="LAZR01000003">
    <property type="protein sequence ID" value="KKO11414.1"/>
    <property type="molecule type" value="Genomic_DNA"/>
</dbReference>
<proteinExistence type="predicted"/>
<comment type="caution">
    <text evidence="2">The sequence shown here is derived from an EMBL/GenBank/DDBJ whole genome shotgun (WGS) entry which is preliminary data.</text>
</comment>
<sequence length="349" mass="38372">MADLGDKKGIGNLDDPKMPYDYSQREYGTVETDDERARFQWVSEVAYKNVHRIVARGYDTTELVEEGYGVVDLLFVDFQARLPLIEEEKMLNYIMILSLEDGLSIPAVMSRMVARTKTFLTQACGAAVLSFGHAYGAYSSFGNMLDGYLSEADQGADLKALAEALVAENLGCDHLGVSDLMLKDPAAKRMVARAEKLGVAGKHIEFMTHIVAAAKKASDKPVDIDLLGAIGATMMDLGFTPEATWAILAVTRSFGAGAHYIEEVEREEYTHLGETLTPKDTYDGPADRPVPPIGERDKHARPAQTFTTTEWKKAFDQRKKLHGSGFAIIEEVEDPSKMTGTKSVGKKLH</sequence>
<organism evidence="2">
    <name type="scientific">marine sediment metagenome</name>
    <dbReference type="NCBI Taxonomy" id="412755"/>
    <lineage>
        <taxon>unclassified sequences</taxon>
        <taxon>metagenomes</taxon>
        <taxon>ecological metagenomes</taxon>
    </lineage>
</organism>